<dbReference type="VEuPathDB" id="FungiDB:AFUB_070560"/>
<dbReference type="AlphaFoldDB" id="B0Y4W7"/>
<reference evidence="1 2" key="1">
    <citation type="journal article" date="2008" name="PLoS Genet.">
        <title>Genomic islands in the pathogenic filamentous fungus Aspergillus fumigatus.</title>
        <authorList>
            <person name="Fedorova N.D."/>
            <person name="Khaldi N."/>
            <person name="Joardar V.S."/>
            <person name="Maiti R."/>
            <person name="Amedeo P."/>
            <person name="Anderson M.J."/>
            <person name="Crabtree J."/>
            <person name="Silva J.C."/>
            <person name="Badger J.H."/>
            <person name="Albarraq A."/>
            <person name="Angiuoli S."/>
            <person name="Bussey H."/>
            <person name="Bowyer P."/>
            <person name="Cotty P.J."/>
            <person name="Dyer P.S."/>
            <person name="Egan A."/>
            <person name="Galens K."/>
            <person name="Fraser-Liggett C.M."/>
            <person name="Haas B.J."/>
            <person name="Inman J.M."/>
            <person name="Kent R."/>
            <person name="Lemieux S."/>
            <person name="Malavazi I."/>
            <person name="Orvis J."/>
            <person name="Roemer T."/>
            <person name="Ronning C.M."/>
            <person name="Sundaram J.P."/>
            <person name="Sutton G."/>
            <person name="Turner G."/>
            <person name="Venter J.C."/>
            <person name="White O.R."/>
            <person name="Whitty B.R."/>
            <person name="Youngman P."/>
            <person name="Wolfe K.H."/>
            <person name="Goldman G.H."/>
            <person name="Wortman J.R."/>
            <person name="Jiang B."/>
            <person name="Denning D.W."/>
            <person name="Nierman W.C."/>
        </authorList>
    </citation>
    <scope>NUCLEOTIDE SEQUENCE [LARGE SCALE GENOMIC DNA]</scope>
    <source>
        <strain evidence="2">CBS 144.89 / FGSC A1163 / CEA10</strain>
    </source>
</reference>
<accession>B0Y4W7</accession>
<protein>
    <submittedName>
        <fullName evidence="1">Uncharacterized protein</fullName>
    </submittedName>
</protein>
<keyword evidence="2" id="KW-1185">Reference proteome</keyword>
<dbReference type="EMBL" id="DS499598">
    <property type="protein sequence ID" value="EDP50716.1"/>
    <property type="molecule type" value="Genomic_DNA"/>
</dbReference>
<gene>
    <name evidence="1" type="ORF">AFUB_070560</name>
</gene>
<dbReference type="Proteomes" id="UP000001699">
    <property type="component" value="Unassembled WGS sequence"/>
</dbReference>
<name>B0Y4W7_ASPFC</name>
<organism evidence="1 2">
    <name type="scientific">Aspergillus fumigatus (strain CBS 144.89 / FGSC A1163 / CEA10)</name>
    <name type="common">Neosartorya fumigata</name>
    <dbReference type="NCBI Taxonomy" id="451804"/>
    <lineage>
        <taxon>Eukaryota</taxon>
        <taxon>Fungi</taxon>
        <taxon>Dikarya</taxon>
        <taxon>Ascomycota</taxon>
        <taxon>Pezizomycotina</taxon>
        <taxon>Eurotiomycetes</taxon>
        <taxon>Eurotiomycetidae</taxon>
        <taxon>Eurotiales</taxon>
        <taxon>Aspergillaceae</taxon>
        <taxon>Aspergillus</taxon>
        <taxon>Aspergillus subgen. Fumigati</taxon>
    </lineage>
</organism>
<dbReference type="HOGENOM" id="CLU_2605584_0_0_1"/>
<sequence length="79" mass="9135">MIPDPSPTTAFPRIFSASWTIDSRHGNARKNYVPMLLTIQQLLLKSTRPSKIASSHHAFIFPTLRITIHPPWSRERRIE</sequence>
<proteinExistence type="predicted"/>
<evidence type="ECO:0000313" key="2">
    <source>
        <dbReference type="Proteomes" id="UP000001699"/>
    </source>
</evidence>
<evidence type="ECO:0000313" key="1">
    <source>
        <dbReference type="EMBL" id="EDP50716.1"/>
    </source>
</evidence>